<evidence type="ECO:0000313" key="3">
    <source>
        <dbReference type="Proteomes" id="UP000701801"/>
    </source>
</evidence>
<evidence type="ECO:0000313" key="2">
    <source>
        <dbReference type="EMBL" id="CAG8984242.1"/>
    </source>
</evidence>
<dbReference type="EMBL" id="CAJVRM010000753">
    <property type="protein sequence ID" value="CAG8984242.1"/>
    <property type="molecule type" value="Genomic_DNA"/>
</dbReference>
<keyword evidence="3" id="KW-1185">Reference proteome</keyword>
<comment type="caution">
    <text evidence="2">The sequence shown here is derived from an EMBL/GenBank/DDBJ whole genome shotgun (WGS) entry which is preliminary data.</text>
</comment>
<keyword evidence="1" id="KW-0812">Transmembrane</keyword>
<dbReference type="Gene3D" id="3.50.50.60">
    <property type="entry name" value="FAD/NAD(P)-binding domain"/>
    <property type="match status" value="1"/>
</dbReference>
<dbReference type="Proteomes" id="UP000701801">
    <property type="component" value="Unassembled WGS sequence"/>
</dbReference>
<dbReference type="AlphaFoldDB" id="A0A9N9QE69"/>
<protein>
    <submittedName>
        <fullName evidence="2">Uncharacterized protein</fullName>
    </submittedName>
</protein>
<name>A0A9N9QE69_9HELO</name>
<reference evidence="2" key="1">
    <citation type="submission" date="2021-07" db="EMBL/GenBank/DDBJ databases">
        <authorList>
            <person name="Durling M."/>
        </authorList>
    </citation>
    <scope>NUCLEOTIDE SEQUENCE</scope>
</reference>
<keyword evidence="1" id="KW-1133">Transmembrane helix</keyword>
<dbReference type="OrthoDB" id="68575at2759"/>
<dbReference type="InterPro" id="IPR036188">
    <property type="entry name" value="FAD/NAD-bd_sf"/>
</dbReference>
<evidence type="ECO:0000256" key="1">
    <source>
        <dbReference type="SAM" id="Phobius"/>
    </source>
</evidence>
<feature type="transmembrane region" description="Helical" evidence="1">
    <location>
        <begin position="20"/>
        <end position="37"/>
    </location>
</feature>
<keyword evidence="1" id="KW-0472">Membrane</keyword>
<sequence>MPYPVPVELLLPFGNFAEKYNIQSFIPLVGILLRVWVINSCSRLRMFARISAPILLDIQIGFLTSEQRDNSLLYEHAAAELEGSLQLNSEILAVDRDSSEEAKVLVQMPSGNTMIKTSKLFSNSGYYTAITRNSGLPENVSVVIVSPESEYQLGSLPGIYKVPAASIPGSYNVKYGSIEGKQYTKVEIAVYSSHTPFELTVPPYAIANGFHKELCGLQGQRHTYYTGAAFHIHDSSFLWQFSEKLLPNKPAS</sequence>
<proteinExistence type="predicted"/>
<accession>A0A9N9QE69</accession>
<organism evidence="2 3">
    <name type="scientific">Hymenoscyphus albidus</name>
    <dbReference type="NCBI Taxonomy" id="595503"/>
    <lineage>
        <taxon>Eukaryota</taxon>
        <taxon>Fungi</taxon>
        <taxon>Dikarya</taxon>
        <taxon>Ascomycota</taxon>
        <taxon>Pezizomycotina</taxon>
        <taxon>Leotiomycetes</taxon>
        <taxon>Helotiales</taxon>
        <taxon>Helotiaceae</taxon>
        <taxon>Hymenoscyphus</taxon>
    </lineage>
</organism>
<gene>
    <name evidence="2" type="ORF">HYALB_00004225</name>
</gene>